<proteinExistence type="predicted"/>
<dbReference type="InterPro" id="IPR038727">
    <property type="entry name" value="NadR/Ttd14_AAA_dom"/>
</dbReference>
<sequence>MLPKSPRKVSIYVVGPSSTGKTTLCNALAQKLGIPKTAYVTEVARQVMKDKGYSRDTIASVQMQQDIMDAYFHREEELDGLEEPIRLFDRSAMDPIVYALLTSKTQEEANARKAFLTASDHFQRVLEKYQSPESIVVLLDPVAEWLVDDGVRSLESQTECLAIFKELLKSLKVDYYEFGRHTKFLHERVTVTLGLGKF</sequence>
<protein>
    <recommendedName>
        <fullName evidence="1">NadR/Ttd14 AAA domain-containing protein</fullName>
    </recommendedName>
</protein>
<dbReference type="InterPro" id="IPR027417">
    <property type="entry name" value="P-loop_NTPase"/>
</dbReference>
<dbReference type="Pfam" id="PF13521">
    <property type="entry name" value="AAA_28"/>
    <property type="match status" value="1"/>
</dbReference>
<keyword evidence="3" id="KW-1185">Reference proteome</keyword>
<evidence type="ECO:0000259" key="1">
    <source>
        <dbReference type="Pfam" id="PF13521"/>
    </source>
</evidence>
<accession>A0A0D2KQ28</accession>
<name>A0A0D2KQ28_HYPSF</name>
<dbReference type="Gene3D" id="3.40.50.300">
    <property type="entry name" value="P-loop containing nucleotide triphosphate hydrolases"/>
    <property type="match status" value="1"/>
</dbReference>
<gene>
    <name evidence="2" type="ORF">HYPSUDRAFT_47062</name>
</gene>
<feature type="domain" description="NadR/Ttd14 AAA" evidence="1">
    <location>
        <begin position="11"/>
        <end position="176"/>
    </location>
</feature>
<evidence type="ECO:0000313" key="2">
    <source>
        <dbReference type="EMBL" id="KJA16697.1"/>
    </source>
</evidence>
<evidence type="ECO:0000313" key="3">
    <source>
        <dbReference type="Proteomes" id="UP000054270"/>
    </source>
</evidence>
<dbReference type="SUPFAM" id="SSF52540">
    <property type="entry name" value="P-loop containing nucleoside triphosphate hydrolases"/>
    <property type="match status" value="2"/>
</dbReference>
<dbReference type="Proteomes" id="UP000054270">
    <property type="component" value="Unassembled WGS sequence"/>
</dbReference>
<dbReference type="OMA" id="CEAGTPW"/>
<dbReference type="OrthoDB" id="6118920at2759"/>
<dbReference type="EMBL" id="KN817616">
    <property type="protein sequence ID" value="KJA16697.1"/>
    <property type="molecule type" value="Genomic_DNA"/>
</dbReference>
<organism evidence="2 3">
    <name type="scientific">Hypholoma sublateritium (strain FD-334 SS-4)</name>
    <dbReference type="NCBI Taxonomy" id="945553"/>
    <lineage>
        <taxon>Eukaryota</taxon>
        <taxon>Fungi</taxon>
        <taxon>Dikarya</taxon>
        <taxon>Basidiomycota</taxon>
        <taxon>Agaricomycotina</taxon>
        <taxon>Agaricomycetes</taxon>
        <taxon>Agaricomycetidae</taxon>
        <taxon>Agaricales</taxon>
        <taxon>Agaricineae</taxon>
        <taxon>Strophariaceae</taxon>
        <taxon>Hypholoma</taxon>
    </lineage>
</organism>
<dbReference type="AlphaFoldDB" id="A0A0D2KQ28"/>
<reference evidence="3" key="1">
    <citation type="submission" date="2014-04" db="EMBL/GenBank/DDBJ databases">
        <title>Evolutionary Origins and Diversification of the Mycorrhizal Mutualists.</title>
        <authorList>
            <consortium name="DOE Joint Genome Institute"/>
            <consortium name="Mycorrhizal Genomics Consortium"/>
            <person name="Kohler A."/>
            <person name="Kuo A."/>
            <person name="Nagy L.G."/>
            <person name="Floudas D."/>
            <person name="Copeland A."/>
            <person name="Barry K.W."/>
            <person name="Cichocki N."/>
            <person name="Veneault-Fourrey C."/>
            <person name="LaButti K."/>
            <person name="Lindquist E.A."/>
            <person name="Lipzen A."/>
            <person name="Lundell T."/>
            <person name="Morin E."/>
            <person name="Murat C."/>
            <person name="Riley R."/>
            <person name="Ohm R."/>
            <person name="Sun H."/>
            <person name="Tunlid A."/>
            <person name="Henrissat B."/>
            <person name="Grigoriev I.V."/>
            <person name="Hibbett D.S."/>
            <person name="Martin F."/>
        </authorList>
    </citation>
    <scope>NUCLEOTIDE SEQUENCE [LARGE SCALE GENOMIC DNA]</scope>
    <source>
        <strain evidence="3">FD-334 SS-4</strain>
    </source>
</reference>